<comment type="similarity">
    <text evidence="7">Belongs to the NFYA/HAP2 subunit family.</text>
</comment>
<evidence type="ECO:0000256" key="3">
    <source>
        <dbReference type="ARBA" id="ARBA00023125"/>
    </source>
</evidence>
<dbReference type="GO" id="GO:0003700">
    <property type="term" value="F:DNA-binding transcription factor activity"/>
    <property type="evidence" value="ECO:0007669"/>
    <property type="project" value="UniProtKB-UniRule"/>
</dbReference>
<feature type="compositionally biased region" description="Low complexity" evidence="8">
    <location>
        <begin position="239"/>
        <end position="265"/>
    </location>
</feature>
<dbReference type="GO" id="GO:0016602">
    <property type="term" value="C:CCAAT-binding factor complex"/>
    <property type="evidence" value="ECO:0007669"/>
    <property type="project" value="InterPro"/>
</dbReference>
<dbReference type="AlphaFoldDB" id="A0A9J6C752"/>
<protein>
    <recommendedName>
        <fullName evidence="7">Nuclear transcription factor Y subunit</fullName>
    </recommendedName>
</protein>
<comment type="subunit">
    <text evidence="7">Heterotrimer.</text>
</comment>
<dbReference type="EMBL" id="JADBJN010000002">
    <property type="protein sequence ID" value="KAG5677454.1"/>
    <property type="molecule type" value="Genomic_DNA"/>
</dbReference>
<dbReference type="Pfam" id="PF02045">
    <property type="entry name" value="CBFB_NFYA"/>
    <property type="match status" value="1"/>
</dbReference>
<keyword evidence="4" id="KW-0010">Activator</keyword>
<feature type="region of interest" description="Disordered" evidence="8">
    <location>
        <begin position="230"/>
        <end position="265"/>
    </location>
</feature>
<dbReference type="Proteomes" id="UP001107558">
    <property type="component" value="Chromosome 2"/>
</dbReference>
<comment type="function">
    <text evidence="7">Component of the sequence-specific heterotrimeric transcription factor (NF-Y) which specifically recognizes a 5'-CCAAT-3' box motif found in the promoters of its target genes.</text>
</comment>
<comment type="caution">
    <text evidence="9">The sequence shown here is derived from an EMBL/GenBank/DDBJ whole genome shotgun (WGS) entry which is preliminary data.</text>
</comment>
<keyword evidence="3 7" id="KW-0238">DNA-binding</keyword>
<organism evidence="9 10">
    <name type="scientific">Polypedilum vanderplanki</name>
    <name type="common">Sleeping chironomid midge</name>
    <dbReference type="NCBI Taxonomy" id="319348"/>
    <lineage>
        <taxon>Eukaryota</taxon>
        <taxon>Metazoa</taxon>
        <taxon>Ecdysozoa</taxon>
        <taxon>Arthropoda</taxon>
        <taxon>Hexapoda</taxon>
        <taxon>Insecta</taxon>
        <taxon>Pterygota</taxon>
        <taxon>Neoptera</taxon>
        <taxon>Endopterygota</taxon>
        <taxon>Diptera</taxon>
        <taxon>Nematocera</taxon>
        <taxon>Chironomoidea</taxon>
        <taxon>Chironomidae</taxon>
        <taxon>Chironominae</taxon>
        <taxon>Polypedilum</taxon>
        <taxon>Polypedilum</taxon>
    </lineage>
</organism>
<dbReference type="PROSITE" id="PS51152">
    <property type="entry name" value="NFYA_HAP2_2"/>
    <property type="match status" value="1"/>
</dbReference>
<sequence length="274" mass="30100">MDANEQQQNQQTNTAAAAIQVMPNGQQILLQSLQQTLGAANGQQQQAIQVVPLQQMIGQGGTIIVQPQVQQPQIVQLPDGQTFIYQPMIPDATQQHPQIVNINGNFFQIPAQQPASVAATNLQSSPSASAQPSQQVMLTQPTTTTASTTNEAQNVVSNIINTVNSPSETTSPAPVESEEEPLYVNAKQYKRILKRRAARAKLEAQGKIPKERPKYLYESRHRHAMNRIRGEGGRFGDASSSSSTNSSLKKSSQQHQSQQSNNQHIQQHIIMHHH</sequence>
<dbReference type="GO" id="GO:0003677">
    <property type="term" value="F:DNA binding"/>
    <property type="evidence" value="ECO:0007669"/>
    <property type="project" value="UniProtKB-KW"/>
</dbReference>
<evidence type="ECO:0000256" key="4">
    <source>
        <dbReference type="ARBA" id="ARBA00023159"/>
    </source>
</evidence>
<evidence type="ECO:0000256" key="1">
    <source>
        <dbReference type="ARBA" id="ARBA00004123"/>
    </source>
</evidence>
<evidence type="ECO:0000256" key="8">
    <source>
        <dbReference type="SAM" id="MobiDB-lite"/>
    </source>
</evidence>
<keyword evidence="2 7" id="KW-0805">Transcription regulation</keyword>
<evidence type="ECO:0000256" key="7">
    <source>
        <dbReference type="RuleBase" id="RU367155"/>
    </source>
</evidence>
<keyword evidence="6 7" id="KW-0539">Nucleus</keyword>
<keyword evidence="10" id="KW-1185">Reference proteome</keyword>
<evidence type="ECO:0000256" key="6">
    <source>
        <dbReference type="ARBA" id="ARBA00023242"/>
    </source>
</evidence>
<dbReference type="InterPro" id="IPR018362">
    <property type="entry name" value="CCAAT-binding_factor_CS"/>
</dbReference>
<dbReference type="OrthoDB" id="1097733at2759"/>
<dbReference type="PROSITE" id="PS00686">
    <property type="entry name" value="NFYA_HAP2_1"/>
    <property type="match status" value="1"/>
</dbReference>
<comment type="subcellular location">
    <subcellularLocation>
        <location evidence="1 7">Nucleus</location>
    </subcellularLocation>
</comment>
<evidence type="ECO:0000313" key="10">
    <source>
        <dbReference type="Proteomes" id="UP001107558"/>
    </source>
</evidence>
<keyword evidence="5 7" id="KW-0804">Transcription</keyword>
<evidence type="ECO:0000313" key="9">
    <source>
        <dbReference type="EMBL" id="KAG5677454.1"/>
    </source>
</evidence>
<dbReference type="InterPro" id="IPR001289">
    <property type="entry name" value="NFYA"/>
</dbReference>
<dbReference type="SMART" id="SM00521">
    <property type="entry name" value="CBF"/>
    <property type="match status" value="1"/>
</dbReference>
<reference evidence="9" key="1">
    <citation type="submission" date="2021-03" db="EMBL/GenBank/DDBJ databases">
        <title>Chromosome level genome of the anhydrobiotic midge Polypedilum vanderplanki.</title>
        <authorList>
            <person name="Yoshida Y."/>
            <person name="Kikawada T."/>
            <person name="Gusev O."/>
        </authorList>
    </citation>
    <scope>NUCLEOTIDE SEQUENCE</scope>
    <source>
        <strain evidence="9">NIAS01</strain>
        <tissue evidence="9">Whole body or cell culture</tissue>
    </source>
</reference>
<dbReference type="PANTHER" id="PTHR12632">
    <property type="entry name" value="TRANSCRIPTION FACTOR NF-Y ALPHA-RELATED"/>
    <property type="match status" value="1"/>
</dbReference>
<proteinExistence type="inferred from homology"/>
<dbReference type="Gene3D" id="6.10.250.2430">
    <property type="match status" value="1"/>
</dbReference>
<evidence type="ECO:0000256" key="2">
    <source>
        <dbReference type="ARBA" id="ARBA00023015"/>
    </source>
</evidence>
<gene>
    <name evidence="9" type="ORF">PVAND_007212</name>
</gene>
<evidence type="ECO:0000256" key="5">
    <source>
        <dbReference type="ARBA" id="ARBA00023163"/>
    </source>
</evidence>
<name>A0A9J6C752_POLVA</name>
<dbReference type="PRINTS" id="PR00616">
    <property type="entry name" value="CCAATSUBUNTB"/>
</dbReference>
<accession>A0A9J6C752</accession>